<dbReference type="GO" id="GO:0004803">
    <property type="term" value="F:transposase activity"/>
    <property type="evidence" value="ECO:0007669"/>
    <property type="project" value="InterPro"/>
</dbReference>
<feature type="domain" description="Transposase IS4-like" evidence="1">
    <location>
        <begin position="99"/>
        <end position="338"/>
    </location>
</feature>
<dbReference type="InterPro" id="IPR047647">
    <property type="entry name" value="ISAs1_transpos"/>
</dbReference>
<gene>
    <name evidence="3" type="ORF">HRJ53_30420</name>
</gene>
<sequence length="368" mass="41693">MEGFKHCFEGLEDPRTGNAGRHDLLEMLMIALCTVVSGGEDCTDMAEFARTKLEFLRGFLKLEYGAPSHDTFSRLFRMLDPEQFGNCFQRFMTRFAEACQGVVAIDGKVLRRSFDKASGKSALHMVSAWGCEQRLVLGQIATDAKSNEITAVPKLLKMLSLEGCVVTVDALNCQREIARQVVDQKADYVLALKGNQGTLHEDVKLLVDEQKARDFKDTTVSFHSTVDGDHGRIETRKYTAIHDVSWLQERHDWPGLTGVLIVESTRELANKTEQETRYYITSLSLPAERVGPMIRDHWAVENSLHWVMDMVFRDDECRVRTDNAPKNFVTLKHMANNLIRRAKGKDSQRLKRMTAAWDDDYLASLVAA</sequence>
<dbReference type="PANTHER" id="PTHR30298">
    <property type="entry name" value="H REPEAT-ASSOCIATED PREDICTED TRANSPOSASE"/>
    <property type="match status" value="1"/>
</dbReference>
<accession>A0A7V8T128</accession>
<organism evidence="3 4">
    <name type="scientific">Candidatus Acidiferrum panamense</name>
    <dbReference type="NCBI Taxonomy" id="2741543"/>
    <lineage>
        <taxon>Bacteria</taxon>
        <taxon>Pseudomonadati</taxon>
        <taxon>Acidobacteriota</taxon>
        <taxon>Terriglobia</taxon>
        <taxon>Candidatus Acidiferrales</taxon>
        <taxon>Candidatus Acidiferrum</taxon>
    </lineage>
</organism>
<name>A0A7V8T128_9BACT</name>
<dbReference type="EMBL" id="JACDQQ010002937">
    <property type="protein sequence ID" value="MBA0089327.1"/>
    <property type="molecule type" value="Genomic_DNA"/>
</dbReference>
<dbReference type="InterPro" id="IPR002559">
    <property type="entry name" value="Transposase_11"/>
</dbReference>
<dbReference type="Pfam" id="PF01609">
    <property type="entry name" value="DDE_Tnp_1"/>
    <property type="match status" value="1"/>
</dbReference>
<evidence type="ECO:0000259" key="1">
    <source>
        <dbReference type="Pfam" id="PF01609"/>
    </source>
</evidence>
<reference evidence="3" key="1">
    <citation type="submission" date="2020-06" db="EMBL/GenBank/DDBJ databases">
        <title>Legume-microbial interactions unlock mineral nutrients during tropical forest succession.</title>
        <authorList>
            <person name="Epihov D.Z."/>
        </authorList>
    </citation>
    <scope>NUCLEOTIDE SEQUENCE [LARGE SCALE GENOMIC DNA]</scope>
    <source>
        <strain evidence="3">Pan2503</strain>
    </source>
</reference>
<dbReference type="Proteomes" id="UP000567293">
    <property type="component" value="Unassembled WGS sequence"/>
</dbReference>
<dbReference type="PANTHER" id="PTHR30298:SF0">
    <property type="entry name" value="PROTEIN YBFL-RELATED"/>
    <property type="match status" value="1"/>
</dbReference>
<dbReference type="GO" id="GO:0003677">
    <property type="term" value="F:DNA binding"/>
    <property type="evidence" value="ECO:0007669"/>
    <property type="project" value="InterPro"/>
</dbReference>
<comment type="caution">
    <text evidence="3">The sequence shown here is derived from an EMBL/GenBank/DDBJ whole genome shotgun (WGS) entry which is preliminary data.</text>
</comment>
<dbReference type="InterPro" id="IPR032806">
    <property type="entry name" value="YbfD_N"/>
</dbReference>
<dbReference type="GO" id="GO:0006313">
    <property type="term" value="P:DNA transposition"/>
    <property type="evidence" value="ECO:0007669"/>
    <property type="project" value="InterPro"/>
</dbReference>
<evidence type="ECO:0000313" key="4">
    <source>
        <dbReference type="Proteomes" id="UP000567293"/>
    </source>
</evidence>
<dbReference type="Pfam" id="PF13808">
    <property type="entry name" value="DDE_Tnp_1_assoc"/>
    <property type="match status" value="1"/>
</dbReference>
<dbReference type="AlphaFoldDB" id="A0A7V8T128"/>
<proteinExistence type="predicted"/>
<evidence type="ECO:0000313" key="3">
    <source>
        <dbReference type="EMBL" id="MBA0089327.1"/>
    </source>
</evidence>
<feature type="domain" description="H repeat-associated protein N-terminal" evidence="2">
    <location>
        <begin position="6"/>
        <end position="92"/>
    </location>
</feature>
<dbReference type="NCBIfam" id="NF033564">
    <property type="entry name" value="transpos_ISAs1"/>
    <property type="match status" value="1"/>
</dbReference>
<keyword evidence="4" id="KW-1185">Reference proteome</keyword>
<protein>
    <submittedName>
        <fullName evidence="3">ISAs1 family transposase</fullName>
    </submittedName>
</protein>
<dbReference type="InterPro" id="IPR051698">
    <property type="entry name" value="Transposase_11-like"/>
</dbReference>
<evidence type="ECO:0000259" key="2">
    <source>
        <dbReference type="Pfam" id="PF13808"/>
    </source>
</evidence>